<comment type="similarity">
    <text evidence="1">Belongs to the peptidase C48 family.</text>
</comment>
<proteinExistence type="inferred from homology"/>
<dbReference type="GO" id="GO:0016929">
    <property type="term" value="F:deSUMOylase activity"/>
    <property type="evidence" value="ECO:0007669"/>
    <property type="project" value="TreeGrafter"/>
</dbReference>
<dbReference type="InterPro" id="IPR003653">
    <property type="entry name" value="Peptidase_C48_C"/>
</dbReference>
<dbReference type="SUPFAM" id="SSF54001">
    <property type="entry name" value="Cysteine proteinases"/>
    <property type="match status" value="1"/>
</dbReference>
<dbReference type="GO" id="GO:0006508">
    <property type="term" value="P:proteolysis"/>
    <property type="evidence" value="ECO:0007669"/>
    <property type="project" value="UniProtKB-KW"/>
</dbReference>
<evidence type="ECO:0000256" key="1">
    <source>
        <dbReference type="ARBA" id="ARBA00005234"/>
    </source>
</evidence>
<gene>
    <name evidence="7" type="primary">LOC109728388</name>
</gene>
<dbReference type="GO" id="GO:0016926">
    <property type="term" value="P:protein desumoylation"/>
    <property type="evidence" value="ECO:0007669"/>
    <property type="project" value="TreeGrafter"/>
</dbReference>
<accession>A0A6P5HLX5</accession>
<keyword evidence="3" id="KW-0378">Hydrolase</keyword>
<sequence length="191" mass="22685">MSHKDVVLVINLYLELLKERERSQPNKFLKCQFFNTFFNKKLISGSNGYDFKAVRRWTTQRKLGYSLIECDKIFVPIHKEIHWCLAVVDVKDKKFQYLDSLGGIDIMVLRVLARYLMDEVKDKNAKQIDTSSWKQEVVDNLPLQKNGWDCGMFMLKYADFYSRGLSLSFKQDDMTYFRRRTAKEILQLRAE</sequence>
<keyword evidence="4" id="KW-0788">Thiol protease</keyword>
<dbReference type="InterPro" id="IPR038765">
    <property type="entry name" value="Papain-like_cys_pep_sf"/>
</dbReference>
<dbReference type="RefSeq" id="XP_020114368.1">
    <property type="nucleotide sequence ID" value="XM_020258779.1"/>
</dbReference>
<evidence type="ECO:0000256" key="4">
    <source>
        <dbReference type="ARBA" id="ARBA00022807"/>
    </source>
</evidence>
<dbReference type="PANTHER" id="PTHR12606:SF1">
    <property type="entry name" value="UBIQUITIN-LIKE-SPECIFIC PROTEASE 1A"/>
    <property type="match status" value="1"/>
</dbReference>
<dbReference type="OrthoDB" id="1939479at2759"/>
<dbReference type="Gene3D" id="3.40.395.10">
    <property type="entry name" value="Adenoviral Proteinase, Chain A"/>
    <property type="match status" value="1"/>
</dbReference>
<evidence type="ECO:0000259" key="5">
    <source>
        <dbReference type="PROSITE" id="PS50600"/>
    </source>
</evidence>
<protein>
    <submittedName>
        <fullName evidence="7">Ubiquitin-like-specific protease ESD4</fullName>
    </submittedName>
</protein>
<evidence type="ECO:0000313" key="6">
    <source>
        <dbReference type="Proteomes" id="UP000515123"/>
    </source>
</evidence>
<reference evidence="7" key="2">
    <citation type="submission" date="2025-08" db="UniProtKB">
        <authorList>
            <consortium name="RefSeq"/>
        </authorList>
    </citation>
    <scope>IDENTIFICATION</scope>
    <source>
        <tissue evidence="7">Leaf</tissue>
    </source>
</reference>
<name>A0A6P5HLX5_ANACO</name>
<organism evidence="6 7">
    <name type="scientific">Ananas comosus</name>
    <name type="common">Pineapple</name>
    <name type="synonym">Ananas ananas</name>
    <dbReference type="NCBI Taxonomy" id="4615"/>
    <lineage>
        <taxon>Eukaryota</taxon>
        <taxon>Viridiplantae</taxon>
        <taxon>Streptophyta</taxon>
        <taxon>Embryophyta</taxon>
        <taxon>Tracheophyta</taxon>
        <taxon>Spermatophyta</taxon>
        <taxon>Magnoliopsida</taxon>
        <taxon>Liliopsida</taxon>
        <taxon>Poales</taxon>
        <taxon>Bromeliaceae</taxon>
        <taxon>Bromelioideae</taxon>
        <taxon>Ananas</taxon>
    </lineage>
</organism>
<dbReference type="PANTHER" id="PTHR12606">
    <property type="entry name" value="SENTRIN/SUMO-SPECIFIC PROTEASE"/>
    <property type="match status" value="1"/>
</dbReference>
<reference evidence="6" key="1">
    <citation type="journal article" date="2015" name="Nat. Genet.">
        <title>The pineapple genome and the evolution of CAM photosynthesis.</title>
        <authorList>
            <person name="Ming R."/>
            <person name="VanBuren R."/>
            <person name="Wai C.M."/>
            <person name="Tang H."/>
            <person name="Schatz M.C."/>
            <person name="Bowers J.E."/>
            <person name="Lyons E."/>
            <person name="Wang M.L."/>
            <person name="Chen J."/>
            <person name="Biggers E."/>
            <person name="Zhang J."/>
            <person name="Huang L."/>
            <person name="Zhang L."/>
            <person name="Miao W."/>
            <person name="Zhang J."/>
            <person name="Ye Z."/>
            <person name="Miao C."/>
            <person name="Lin Z."/>
            <person name="Wang H."/>
            <person name="Zhou H."/>
            <person name="Yim W.C."/>
            <person name="Priest H.D."/>
            <person name="Zheng C."/>
            <person name="Woodhouse M."/>
            <person name="Edger P.P."/>
            <person name="Guyot R."/>
            <person name="Guo H.B."/>
            <person name="Guo H."/>
            <person name="Zheng G."/>
            <person name="Singh R."/>
            <person name="Sharma A."/>
            <person name="Min X."/>
            <person name="Zheng Y."/>
            <person name="Lee H."/>
            <person name="Gurtowski J."/>
            <person name="Sedlazeck F.J."/>
            <person name="Harkess A."/>
            <person name="McKain M.R."/>
            <person name="Liao Z."/>
            <person name="Fang J."/>
            <person name="Liu J."/>
            <person name="Zhang X."/>
            <person name="Zhang Q."/>
            <person name="Hu W."/>
            <person name="Qin Y."/>
            <person name="Wang K."/>
            <person name="Chen L.Y."/>
            <person name="Shirley N."/>
            <person name="Lin Y.R."/>
            <person name="Liu L.Y."/>
            <person name="Hernandez A.G."/>
            <person name="Wright C.L."/>
            <person name="Bulone V."/>
            <person name="Tuskan G.A."/>
            <person name="Heath K."/>
            <person name="Zee F."/>
            <person name="Moore P.H."/>
            <person name="Sunkar R."/>
            <person name="Leebens-Mack J.H."/>
            <person name="Mockler T."/>
            <person name="Bennetzen J.L."/>
            <person name="Freeling M."/>
            <person name="Sankoff D."/>
            <person name="Paterson A.H."/>
            <person name="Zhu X."/>
            <person name="Yang X."/>
            <person name="Smith J.A."/>
            <person name="Cushman J.C."/>
            <person name="Paull R.E."/>
            <person name="Yu Q."/>
        </authorList>
    </citation>
    <scope>NUCLEOTIDE SEQUENCE [LARGE SCALE GENOMIC DNA]</scope>
    <source>
        <strain evidence="6">cv. F153</strain>
    </source>
</reference>
<dbReference type="PROSITE" id="PS50600">
    <property type="entry name" value="ULP_PROTEASE"/>
    <property type="match status" value="1"/>
</dbReference>
<evidence type="ECO:0000256" key="3">
    <source>
        <dbReference type="ARBA" id="ARBA00022801"/>
    </source>
</evidence>
<feature type="domain" description="Ubiquitin-like protease family profile" evidence="5">
    <location>
        <begin position="1"/>
        <end position="161"/>
    </location>
</feature>
<keyword evidence="2 7" id="KW-0645">Protease</keyword>
<dbReference type="GO" id="GO:0005634">
    <property type="term" value="C:nucleus"/>
    <property type="evidence" value="ECO:0007669"/>
    <property type="project" value="TreeGrafter"/>
</dbReference>
<dbReference type="GeneID" id="109728388"/>
<dbReference type="AlphaFoldDB" id="A0A6P5HLX5"/>
<evidence type="ECO:0000256" key="2">
    <source>
        <dbReference type="ARBA" id="ARBA00022670"/>
    </source>
</evidence>
<dbReference type="Pfam" id="PF02902">
    <property type="entry name" value="Peptidase_C48"/>
    <property type="match status" value="1"/>
</dbReference>
<keyword evidence="6" id="KW-1185">Reference proteome</keyword>
<evidence type="ECO:0000313" key="7">
    <source>
        <dbReference type="RefSeq" id="XP_020114368.1"/>
    </source>
</evidence>
<dbReference type="Proteomes" id="UP000515123">
    <property type="component" value="Linkage group 23"/>
</dbReference>